<dbReference type="Gene3D" id="3.90.226.10">
    <property type="entry name" value="2-enoyl-CoA Hydratase, Chain A, domain 1"/>
    <property type="match status" value="1"/>
</dbReference>
<dbReference type="InterPro" id="IPR029045">
    <property type="entry name" value="ClpP/crotonase-like_dom_sf"/>
</dbReference>
<evidence type="ECO:0000313" key="2">
    <source>
        <dbReference type="Proteomes" id="UP000263273"/>
    </source>
</evidence>
<dbReference type="STRING" id="378794.GCA_001570625_00378"/>
<organism evidence="1 2">
    <name type="scientific">Syntrophomonas wolfei</name>
    <dbReference type="NCBI Taxonomy" id="863"/>
    <lineage>
        <taxon>Bacteria</taxon>
        <taxon>Bacillati</taxon>
        <taxon>Bacillota</taxon>
        <taxon>Clostridia</taxon>
        <taxon>Eubacteriales</taxon>
        <taxon>Syntrophomonadaceae</taxon>
        <taxon>Syntrophomonas</taxon>
    </lineage>
</organism>
<dbReference type="PANTHER" id="PTHR11941">
    <property type="entry name" value="ENOYL-COA HYDRATASE-RELATED"/>
    <property type="match status" value="1"/>
</dbReference>
<sequence>MRMERNNGGGSMSDRKLDLLTLDIADSIATVTLHAPPVNALSQLMLDEISSCFSNLSQNKLKVVVLTGNMNCGFSAGANIRELVSQNPQGNRQFFASLYQLFNQLEDIPFPLIAPINRFAMGAGLELALCADIRVMDDNARVAAAGVNMGLVFGTQRLSRLVGLGQAKNMVLTGRQITAHEAYDIGLVQYLSPPGQALNQAWKLAELIAQKSSLSVLGAKKVLNAGFDIPLDKGLHLEFEQLEKMLASEDFQQCTRAFLNKTAKL</sequence>
<dbReference type="Proteomes" id="UP000263273">
    <property type="component" value="Unassembled WGS sequence"/>
</dbReference>
<keyword evidence="1" id="KW-0413">Isomerase</keyword>
<comment type="caution">
    <text evidence="1">The sequence shown here is derived from an EMBL/GenBank/DDBJ whole genome shotgun (WGS) entry which is preliminary data.</text>
</comment>
<protein>
    <submittedName>
        <fullName evidence="1">Enoyl-CoA hydratase/isomerase family protein</fullName>
    </submittedName>
</protein>
<accession>A0A354YTE2</accession>
<dbReference type="InterPro" id="IPR001753">
    <property type="entry name" value="Enoyl-CoA_hydra/iso"/>
</dbReference>
<dbReference type="AlphaFoldDB" id="A0A354YTE2"/>
<dbReference type="GO" id="GO:0006635">
    <property type="term" value="P:fatty acid beta-oxidation"/>
    <property type="evidence" value="ECO:0007669"/>
    <property type="project" value="TreeGrafter"/>
</dbReference>
<proteinExistence type="predicted"/>
<dbReference type="PANTHER" id="PTHR11941:SF54">
    <property type="entry name" value="ENOYL-COA HYDRATASE, MITOCHONDRIAL"/>
    <property type="match status" value="1"/>
</dbReference>
<dbReference type="Pfam" id="PF00378">
    <property type="entry name" value="ECH_1"/>
    <property type="match status" value="1"/>
</dbReference>
<dbReference type="CDD" id="cd06558">
    <property type="entry name" value="crotonase-like"/>
    <property type="match status" value="1"/>
</dbReference>
<name>A0A354YTE2_9FIRM</name>
<evidence type="ECO:0000313" key="1">
    <source>
        <dbReference type="EMBL" id="HBK52643.1"/>
    </source>
</evidence>
<dbReference type="GO" id="GO:0016853">
    <property type="term" value="F:isomerase activity"/>
    <property type="evidence" value="ECO:0007669"/>
    <property type="project" value="UniProtKB-KW"/>
</dbReference>
<dbReference type="EMBL" id="DNZF01000036">
    <property type="protein sequence ID" value="HBK52643.1"/>
    <property type="molecule type" value="Genomic_DNA"/>
</dbReference>
<dbReference type="SUPFAM" id="SSF52096">
    <property type="entry name" value="ClpP/crotonase"/>
    <property type="match status" value="1"/>
</dbReference>
<gene>
    <name evidence="1" type="ORF">DDZ44_01710</name>
</gene>
<reference evidence="1 2" key="1">
    <citation type="journal article" date="2018" name="Nat. Biotechnol.">
        <title>A standardized bacterial taxonomy based on genome phylogeny substantially revises the tree of life.</title>
        <authorList>
            <person name="Parks D.H."/>
            <person name="Chuvochina M."/>
            <person name="Waite D.W."/>
            <person name="Rinke C."/>
            <person name="Skarshewski A."/>
            <person name="Chaumeil P.A."/>
            <person name="Hugenholtz P."/>
        </authorList>
    </citation>
    <scope>NUCLEOTIDE SEQUENCE [LARGE SCALE GENOMIC DNA]</scope>
    <source>
        <strain evidence="1">UBA10948</strain>
    </source>
</reference>